<sequence length="148" mass="17029">MSAACFIAVAVFVVILVVIIHATAVFFPRTKLGDVLMRRKFLSSQCSIAITFWLAIRVALADIMSRYECLERQLFDILNGCKVAPLHKNLDYLEEFKALAGKFSNCVKKICKNPMSTTHQRMHERSPLFLYSDRKDFKANQIIVKYMF</sequence>
<reference evidence="2" key="1">
    <citation type="submission" date="2020-05" db="UniProtKB">
        <authorList>
            <consortium name="EnsemblMetazoa"/>
        </authorList>
    </citation>
    <scope>IDENTIFICATION</scope>
    <source>
        <strain evidence="2">TTRI</strain>
    </source>
</reference>
<organism evidence="2 3">
    <name type="scientific">Glossina austeni</name>
    <name type="common">Savannah tsetse fly</name>
    <dbReference type="NCBI Taxonomy" id="7395"/>
    <lineage>
        <taxon>Eukaryota</taxon>
        <taxon>Metazoa</taxon>
        <taxon>Ecdysozoa</taxon>
        <taxon>Arthropoda</taxon>
        <taxon>Hexapoda</taxon>
        <taxon>Insecta</taxon>
        <taxon>Pterygota</taxon>
        <taxon>Neoptera</taxon>
        <taxon>Endopterygota</taxon>
        <taxon>Diptera</taxon>
        <taxon>Brachycera</taxon>
        <taxon>Muscomorpha</taxon>
        <taxon>Hippoboscoidea</taxon>
        <taxon>Glossinidae</taxon>
        <taxon>Glossina</taxon>
    </lineage>
</organism>
<evidence type="ECO:0000313" key="2">
    <source>
        <dbReference type="EnsemblMetazoa" id="GAUT045593-PA"/>
    </source>
</evidence>
<keyword evidence="1" id="KW-1133">Transmembrane helix</keyword>
<feature type="transmembrane region" description="Helical" evidence="1">
    <location>
        <begin position="41"/>
        <end position="60"/>
    </location>
</feature>
<dbReference type="VEuPathDB" id="VectorBase:GAUT045593"/>
<dbReference type="AlphaFoldDB" id="A0A1A9VRZ3"/>
<dbReference type="EnsemblMetazoa" id="GAUT045593-RA">
    <property type="protein sequence ID" value="GAUT045593-PA"/>
    <property type="gene ID" value="GAUT045593"/>
</dbReference>
<name>A0A1A9VRZ3_GLOAU</name>
<protein>
    <submittedName>
        <fullName evidence="2">Uncharacterized protein</fullName>
    </submittedName>
</protein>
<keyword evidence="3" id="KW-1185">Reference proteome</keyword>
<feature type="transmembrane region" description="Helical" evidence="1">
    <location>
        <begin position="6"/>
        <end position="29"/>
    </location>
</feature>
<evidence type="ECO:0000256" key="1">
    <source>
        <dbReference type="SAM" id="Phobius"/>
    </source>
</evidence>
<dbReference type="Proteomes" id="UP000078200">
    <property type="component" value="Unassembled WGS sequence"/>
</dbReference>
<accession>A0A1A9VRZ3</accession>
<keyword evidence="1" id="KW-0812">Transmembrane</keyword>
<keyword evidence="1" id="KW-0472">Membrane</keyword>
<evidence type="ECO:0000313" key="3">
    <source>
        <dbReference type="Proteomes" id="UP000078200"/>
    </source>
</evidence>
<proteinExistence type="predicted"/>